<comment type="caution">
    <text evidence="10">The sequence shown here is derived from an EMBL/GenBank/DDBJ whole genome shotgun (WGS) entry which is preliminary data.</text>
</comment>
<feature type="transmembrane region" description="Helical" evidence="7">
    <location>
        <begin position="419"/>
        <end position="452"/>
    </location>
</feature>
<keyword evidence="10" id="KW-0449">Lipoprotein</keyword>
<evidence type="ECO:0000256" key="1">
    <source>
        <dbReference type="ARBA" id="ARBA00004651"/>
    </source>
</evidence>
<feature type="transmembrane region" description="Helical" evidence="7">
    <location>
        <begin position="789"/>
        <end position="812"/>
    </location>
</feature>
<organism evidence="10 11">
    <name type="scientific">Robinsoniella peoriensis</name>
    <dbReference type="NCBI Taxonomy" id="180332"/>
    <lineage>
        <taxon>Bacteria</taxon>
        <taxon>Bacillati</taxon>
        <taxon>Bacillota</taxon>
        <taxon>Clostridia</taxon>
        <taxon>Lachnospirales</taxon>
        <taxon>Lachnospiraceae</taxon>
        <taxon>Robinsoniella</taxon>
    </lineage>
</organism>
<feature type="transmembrane region" description="Helical" evidence="7">
    <location>
        <begin position="252"/>
        <end position="273"/>
    </location>
</feature>
<feature type="transmembrane region" description="Helical" evidence="7">
    <location>
        <begin position="390"/>
        <end position="413"/>
    </location>
</feature>
<keyword evidence="3" id="KW-1003">Cell membrane</keyword>
<feature type="transmembrane region" description="Helical" evidence="7">
    <location>
        <begin position="21"/>
        <end position="40"/>
    </location>
</feature>
<evidence type="ECO:0000256" key="6">
    <source>
        <dbReference type="ARBA" id="ARBA00023136"/>
    </source>
</evidence>
<evidence type="ECO:0000313" key="11">
    <source>
        <dbReference type="Proteomes" id="UP000306509"/>
    </source>
</evidence>
<dbReference type="InterPro" id="IPR025857">
    <property type="entry name" value="MacB_PCD"/>
</dbReference>
<protein>
    <submittedName>
        <fullName evidence="10">Outer membrane-specific lipoprotein transporter subunit LolC</fullName>
    </submittedName>
</protein>
<dbReference type="GO" id="GO:0098797">
    <property type="term" value="C:plasma membrane protein complex"/>
    <property type="evidence" value="ECO:0007669"/>
    <property type="project" value="TreeGrafter"/>
</dbReference>
<dbReference type="InterPro" id="IPR003838">
    <property type="entry name" value="ABC3_permease_C"/>
</dbReference>
<sequence length="826" mass="90676">MKIILKYVLTNVKERKTRTAVMLLSIVLSTMLLFVSFSIGSSYESAQRKMARGKAGTATISVQSADSGVLARMEDIPDLDEIQSIAGILESSAIYHKNGYFESFDLISSDLEQLKQINEPRLLNGNEISDFTGDKIILPDRFTSKYNINQGDSITLDIRGKSYTFEVADIAAYDTVFLRHTRGTTALLPWGTLAEIMKKAGGYTEILIEQKEGIDTESLINKLSEQLPTGKYRVSNTVNEAQIVSGARQKTMPFFLISFFSLTMSVFIIFSSYKVITLERLPIIGTFRSIGANEKTVKKILMMESILYGCFGGLLGIPSGIVVLNIMLQGLGQSLDQGISIPAVIAPVGVVVSVAVSIIASLLSAYIPVKRASRLPIKDVVLGTVEEKNVSNSTVLILGIVMLIASVILPQIATGNALYIAGGFSLLGLIAAAIILIPLFTDLASAFFEIIYEKIWGNEGKLAARNMKKNKNITQNITLLFISISAVIAISVVGDFVKTYVGDVFRDAELQGFADGEMNQEFIDQVEQMEGIEKVLPLYVMDHEISCKNMTFTRVEGTDDIETYSSMLAINYTDPEMKEQAAEAFREKRSIILNEDTIKVLDCDVGDTIQLSNGNRDVPYTIAGSFKSRASDVQAVIPSAYAAEDFSQSDFGFMAYTAADPDVIMIQVRELFGDTWNWSRTVEEFNNDSLSTIGGFLAPMNYMTYFILLLAAIGIINNLLINYIQKRRSIAMYKSVGQSNRQNIKMTMIEGLTSGFLGAVIGMAISAMEIQTIFIVAGPKISMMPKLDFKTFLLAGILGIAVTLIGSAVPIIKSKNMKIVEEIKFE</sequence>
<proteinExistence type="inferred from homology"/>
<dbReference type="PANTHER" id="PTHR30489">
    <property type="entry name" value="LIPOPROTEIN-RELEASING SYSTEM TRANSMEMBRANE PROTEIN LOLE"/>
    <property type="match status" value="1"/>
</dbReference>
<feature type="transmembrane region" description="Helical" evidence="7">
    <location>
        <begin position="702"/>
        <end position="724"/>
    </location>
</feature>
<accession>A0A4U8Q2S0</accession>
<dbReference type="STRING" id="180332.GCA_000797495_02054"/>
<keyword evidence="6 7" id="KW-0472">Membrane</keyword>
<dbReference type="Proteomes" id="UP000306509">
    <property type="component" value="Unassembled WGS sequence"/>
</dbReference>
<comment type="subcellular location">
    <subcellularLocation>
        <location evidence="1">Cell membrane</location>
        <topology evidence="1">Multi-pass membrane protein</topology>
    </subcellularLocation>
</comment>
<keyword evidence="5 7" id="KW-1133">Transmembrane helix</keyword>
<evidence type="ECO:0000259" key="8">
    <source>
        <dbReference type="Pfam" id="PF02687"/>
    </source>
</evidence>
<feature type="domain" description="MacB-like periplasmic core" evidence="9">
    <location>
        <begin position="480"/>
        <end position="659"/>
    </location>
</feature>
<name>A0A4U8Q2S0_9FIRM</name>
<evidence type="ECO:0000313" key="10">
    <source>
        <dbReference type="EMBL" id="TLC98192.1"/>
    </source>
</evidence>
<feature type="transmembrane region" description="Helical" evidence="7">
    <location>
        <begin position="305"/>
        <end position="327"/>
    </location>
</feature>
<keyword evidence="11" id="KW-1185">Reference proteome</keyword>
<feature type="domain" description="ABC3 transporter permease C-terminal" evidence="8">
    <location>
        <begin position="703"/>
        <end position="818"/>
    </location>
</feature>
<evidence type="ECO:0000259" key="9">
    <source>
        <dbReference type="Pfam" id="PF12704"/>
    </source>
</evidence>
<evidence type="ECO:0000256" key="3">
    <source>
        <dbReference type="ARBA" id="ARBA00022475"/>
    </source>
</evidence>
<gene>
    <name evidence="10" type="ORF">DSM106044_04969</name>
</gene>
<comment type="similarity">
    <text evidence="2">Belongs to the ABC-4 integral membrane protein family. LolC/E subfamily.</text>
</comment>
<dbReference type="Pfam" id="PF02687">
    <property type="entry name" value="FtsX"/>
    <property type="match status" value="2"/>
</dbReference>
<evidence type="ECO:0000256" key="5">
    <source>
        <dbReference type="ARBA" id="ARBA00022989"/>
    </source>
</evidence>
<dbReference type="RefSeq" id="WP_138003926.1">
    <property type="nucleotide sequence ID" value="NZ_QGQD01000102.1"/>
</dbReference>
<dbReference type="GO" id="GO:0044874">
    <property type="term" value="P:lipoprotein localization to outer membrane"/>
    <property type="evidence" value="ECO:0007669"/>
    <property type="project" value="TreeGrafter"/>
</dbReference>
<dbReference type="EMBL" id="QGQD01000102">
    <property type="protein sequence ID" value="TLC98192.1"/>
    <property type="molecule type" value="Genomic_DNA"/>
</dbReference>
<dbReference type="Pfam" id="PF12704">
    <property type="entry name" value="MacB_PCD"/>
    <property type="match status" value="1"/>
</dbReference>
<reference evidence="10 11" key="1">
    <citation type="journal article" date="2019" name="Anaerobe">
        <title>Detection of Robinsoniella peoriensis in multiple bone samples of a trauma patient.</title>
        <authorList>
            <person name="Schrottner P."/>
            <person name="Hartwich K."/>
            <person name="Bunk B."/>
            <person name="Schober I."/>
            <person name="Helbig S."/>
            <person name="Rudolph W.W."/>
            <person name="Gunzer F."/>
        </authorList>
    </citation>
    <scope>NUCLEOTIDE SEQUENCE [LARGE SCALE GENOMIC DNA]</scope>
    <source>
        <strain evidence="10 11">DSM 106044</strain>
    </source>
</reference>
<evidence type="ECO:0000256" key="7">
    <source>
        <dbReference type="SAM" id="Phobius"/>
    </source>
</evidence>
<keyword evidence="4 7" id="KW-0812">Transmembrane</keyword>
<dbReference type="PANTHER" id="PTHR30489:SF0">
    <property type="entry name" value="LIPOPROTEIN-RELEASING SYSTEM TRANSMEMBRANE PROTEIN LOLE"/>
    <property type="match status" value="1"/>
</dbReference>
<dbReference type="InterPro" id="IPR051447">
    <property type="entry name" value="Lipoprotein-release_system"/>
</dbReference>
<evidence type="ECO:0000256" key="2">
    <source>
        <dbReference type="ARBA" id="ARBA00005236"/>
    </source>
</evidence>
<evidence type="ECO:0000256" key="4">
    <source>
        <dbReference type="ARBA" id="ARBA00022692"/>
    </source>
</evidence>
<feature type="transmembrane region" description="Helical" evidence="7">
    <location>
        <begin position="473"/>
        <end position="494"/>
    </location>
</feature>
<feature type="transmembrane region" description="Helical" evidence="7">
    <location>
        <begin position="339"/>
        <end position="369"/>
    </location>
</feature>
<dbReference type="AlphaFoldDB" id="A0A4U8Q2S0"/>
<feature type="transmembrane region" description="Helical" evidence="7">
    <location>
        <begin position="755"/>
        <end position="777"/>
    </location>
</feature>
<feature type="domain" description="ABC3 transporter permease C-terminal" evidence="8">
    <location>
        <begin position="256"/>
        <end position="376"/>
    </location>
</feature>